<dbReference type="SUPFAM" id="SSF56925">
    <property type="entry name" value="OMPA-like"/>
    <property type="match status" value="1"/>
</dbReference>
<dbReference type="Proteomes" id="UP000635726">
    <property type="component" value="Unassembled WGS sequence"/>
</dbReference>
<organism evidence="2 3">
    <name type="scientific">Deinococcus aquiradiocola</name>
    <dbReference type="NCBI Taxonomy" id="393059"/>
    <lineage>
        <taxon>Bacteria</taxon>
        <taxon>Thermotogati</taxon>
        <taxon>Deinococcota</taxon>
        <taxon>Deinococci</taxon>
        <taxon>Deinococcales</taxon>
        <taxon>Deinococcaceae</taxon>
        <taxon>Deinococcus</taxon>
    </lineage>
</organism>
<gene>
    <name evidence="2" type="ORF">GCM10008939_02200</name>
</gene>
<keyword evidence="1" id="KW-0732">Signal</keyword>
<proteinExistence type="predicted"/>
<keyword evidence="3" id="KW-1185">Reference proteome</keyword>
<evidence type="ECO:0000256" key="1">
    <source>
        <dbReference type="SAM" id="SignalP"/>
    </source>
</evidence>
<evidence type="ECO:0008006" key="4">
    <source>
        <dbReference type="Google" id="ProtNLM"/>
    </source>
</evidence>
<evidence type="ECO:0000313" key="2">
    <source>
        <dbReference type="EMBL" id="GGJ61967.1"/>
    </source>
</evidence>
<protein>
    <recommendedName>
        <fullName evidence="4">Outer membrane protein beta-barrel domain-containing protein</fullName>
    </recommendedName>
</protein>
<dbReference type="InterPro" id="IPR011250">
    <property type="entry name" value="OMP/PagP_B-barrel"/>
</dbReference>
<dbReference type="AlphaFoldDB" id="A0A917UJ70"/>
<dbReference type="RefSeq" id="WP_188960385.1">
    <property type="nucleotide sequence ID" value="NZ_BMOE01000001.1"/>
</dbReference>
<dbReference type="Gene3D" id="2.40.160.70">
    <property type="entry name" value="outer membrane protein from Thermus thermophilus HB27"/>
    <property type="match status" value="1"/>
</dbReference>
<feature type="signal peptide" evidence="1">
    <location>
        <begin position="1"/>
        <end position="21"/>
    </location>
</feature>
<reference evidence="2" key="2">
    <citation type="submission" date="2020-09" db="EMBL/GenBank/DDBJ databases">
        <authorList>
            <person name="Sun Q."/>
            <person name="Ohkuma M."/>
        </authorList>
    </citation>
    <scope>NUCLEOTIDE SEQUENCE</scope>
    <source>
        <strain evidence="2">JCM 14371</strain>
    </source>
</reference>
<reference evidence="2" key="1">
    <citation type="journal article" date="2014" name="Int. J. Syst. Evol. Microbiol.">
        <title>Complete genome sequence of Corynebacterium casei LMG S-19264T (=DSM 44701T), isolated from a smear-ripened cheese.</title>
        <authorList>
            <consortium name="US DOE Joint Genome Institute (JGI-PGF)"/>
            <person name="Walter F."/>
            <person name="Albersmeier A."/>
            <person name="Kalinowski J."/>
            <person name="Ruckert C."/>
        </authorList>
    </citation>
    <scope>NUCLEOTIDE SEQUENCE</scope>
    <source>
        <strain evidence="2">JCM 14371</strain>
    </source>
</reference>
<accession>A0A917UJ70</accession>
<feature type="chain" id="PRO_5038139168" description="Outer membrane protein beta-barrel domain-containing protein" evidence="1">
    <location>
        <begin position="22"/>
        <end position="224"/>
    </location>
</feature>
<dbReference type="EMBL" id="BMOE01000001">
    <property type="protein sequence ID" value="GGJ61967.1"/>
    <property type="molecule type" value="Genomic_DNA"/>
</dbReference>
<name>A0A917UJ70_9DEIO</name>
<evidence type="ECO:0000313" key="3">
    <source>
        <dbReference type="Proteomes" id="UP000635726"/>
    </source>
</evidence>
<comment type="caution">
    <text evidence="2">The sequence shown here is derived from an EMBL/GenBank/DDBJ whole genome shotgun (WGS) entry which is preliminary data.</text>
</comment>
<sequence>MKNFLALTATVVAATLATAGAQTYTPNLNNVELGLNGGYQQGLSGGITLRAGNVAGPFGFRVGADYSRVNDSLNDDANLGLGTWGTYKQAGGSESGHSTTLSADATYDLPSAVPGVNAYVYGGARYNMFQAVADFGNGGGKTTYTANQIGLGAGVAAGYAITGNLSLTGDLGYDHYFAGPISYNDGTNSGTVSSSDGAAYTNLDSLVNQPTNVVKAKIGLAYRF</sequence>